<dbReference type="PROSITE" id="PS51645">
    <property type="entry name" value="PHR_CRY_ALPHA_BETA"/>
    <property type="match status" value="1"/>
</dbReference>
<organism evidence="12 13">
    <name type="scientific">Anaerolinea thermolimosa</name>
    <dbReference type="NCBI Taxonomy" id="229919"/>
    <lineage>
        <taxon>Bacteria</taxon>
        <taxon>Bacillati</taxon>
        <taxon>Chloroflexota</taxon>
        <taxon>Anaerolineae</taxon>
        <taxon>Anaerolineales</taxon>
        <taxon>Anaerolineaceae</taxon>
        <taxon>Anaerolinea</taxon>
    </lineage>
</organism>
<dbReference type="InterPro" id="IPR006050">
    <property type="entry name" value="DNA_photolyase_N"/>
</dbReference>
<keyword evidence="12" id="KW-0456">Lyase</keyword>
<evidence type="ECO:0000256" key="7">
    <source>
        <dbReference type="ARBA" id="ARBA00033999"/>
    </source>
</evidence>
<comment type="similarity">
    <text evidence="10">Belongs to the DNA photolyase family.</text>
</comment>
<dbReference type="Pfam" id="PF00875">
    <property type="entry name" value="DNA_photolyase"/>
    <property type="match status" value="1"/>
</dbReference>
<dbReference type="Gene3D" id="1.25.40.80">
    <property type="match status" value="1"/>
</dbReference>
<protein>
    <recommendedName>
        <fullName evidence="3">Deoxyribodipyrimidine photo-lyase</fullName>
        <ecNumber evidence="2">4.1.99.3</ecNumber>
    </recommendedName>
</protein>
<dbReference type="InterPro" id="IPR014729">
    <property type="entry name" value="Rossmann-like_a/b/a_fold"/>
</dbReference>
<evidence type="ECO:0000256" key="3">
    <source>
        <dbReference type="ARBA" id="ARBA00014046"/>
    </source>
</evidence>
<dbReference type="OrthoDB" id="9772484at2"/>
<comment type="cofactor">
    <cofactor evidence="8">
        <name>FAD</name>
        <dbReference type="ChEBI" id="CHEBI:57692"/>
    </cofactor>
    <text evidence="8">Binds 1 FAD per subunit.</text>
</comment>
<comment type="cofactor">
    <cofactor evidence="1">
        <name>(6R)-5,10-methylene-5,6,7,8-tetrahydrofolate</name>
        <dbReference type="ChEBI" id="CHEBI:15636"/>
    </cofactor>
</comment>
<feature type="binding site" evidence="8">
    <location>
        <position position="259"/>
    </location>
    <ligand>
        <name>FAD</name>
        <dbReference type="ChEBI" id="CHEBI:57692"/>
    </ligand>
</feature>
<evidence type="ECO:0000256" key="2">
    <source>
        <dbReference type="ARBA" id="ARBA00013149"/>
    </source>
</evidence>
<dbReference type="GO" id="GO:0003677">
    <property type="term" value="F:DNA binding"/>
    <property type="evidence" value="ECO:0007669"/>
    <property type="project" value="TreeGrafter"/>
</dbReference>
<evidence type="ECO:0000256" key="5">
    <source>
        <dbReference type="ARBA" id="ARBA00022827"/>
    </source>
</evidence>
<feature type="binding site" evidence="8">
    <location>
        <begin position="262"/>
        <end position="269"/>
    </location>
    <ligand>
        <name>FAD</name>
        <dbReference type="ChEBI" id="CHEBI:57692"/>
    </ligand>
</feature>
<accession>A0A3D1JF96</accession>
<dbReference type="PROSITE" id="PS00394">
    <property type="entry name" value="DNA_PHOTOLYASES_1_1"/>
    <property type="match status" value="1"/>
</dbReference>
<dbReference type="InterPro" id="IPR002081">
    <property type="entry name" value="Cryptochrome/DNA_photolyase_1"/>
</dbReference>
<dbReference type="InterPro" id="IPR005101">
    <property type="entry name" value="Cryptochr/Photolyase_FAD-bd"/>
</dbReference>
<keyword evidence="4 8" id="KW-0285">Flavoprotein</keyword>
<dbReference type="SUPFAM" id="SSF48173">
    <property type="entry name" value="Cryptochrome/photolyase FAD-binding domain"/>
    <property type="match status" value="1"/>
</dbReference>
<feature type="binding site" evidence="8">
    <location>
        <begin position="219"/>
        <end position="223"/>
    </location>
    <ligand>
        <name>FAD</name>
        <dbReference type="ChEBI" id="CHEBI:57692"/>
    </ligand>
</feature>
<dbReference type="STRING" id="229919.GCA_001050195_02164"/>
<evidence type="ECO:0000256" key="4">
    <source>
        <dbReference type="ARBA" id="ARBA00022630"/>
    </source>
</evidence>
<dbReference type="InterPro" id="IPR018394">
    <property type="entry name" value="DNA_photolyase_1_CS_C"/>
</dbReference>
<evidence type="ECO:0000256" key="9">
    <source>
        <dbReference type="PIRSR" id="PIRSR602081-2"/>
    </source>
</evidence>
<reference evidence="12 13" key="1">
    <citation type="journal article" date="2018" name="Nat. Biotechnol.">
        <title>A standardized bacterial taxonomy based on genome phylogeny substantially revises the tree of life.</title>
        <authorList>
            <person name="Parks D.H."/>
            <person name="Chuvochina M."/>
            <person name="Waite D.W."/>
            <person name="Rinke C."/>
            <person name="Skarshewski A."/>
            <person name="Chaumeil P.A."/>
            <person name="Hugenholtz P."/>
        </authorList>
    </citation>
    <scope>NUCLEOTIDE SEQUENCE [LARGE SCALE GENOMIC DNA]</scope>
    <source>
        <strain evidence="12">UBA8781</strain>
    </source>
</reference>
<proteinExistence type="inferred from homology"/>
<sequence>MSVVIWWTRRDLRLQDNEALQAALETGGFLVPLFILDPYLLRGEALARQAFLFGGLRELDTELRKRGSQLIIRSGPPEMVLNRLVEETGAELIFAVHDTGPYANRRDERVARILPLKLVGGITVHPPQAIRQPDGKPYTVFTPFSKAWKALPIPPPRVDLPERFPPLPALTTESLPEVNDTNGLFIPGELSARQRLEDFLGNDVWMYHEVRDRLDLEGTSKLSPYLRFGMLSPRLAATRVLELSCQVTNPVGQRGCETWLNELIWRDFYHSVLFHFPFVVDTAFQPMMRAMPWRHSEAELAAWQFGQTGYPVVDACMRQLIATGWMHNRGRMIVASFLSKDLLIHWREGERWFMRHLIDGDLASNLGGWQWTAGVGTDAAPFFRIFNPVLQGKKFDPEGVFIRRWLPELETVPSDYIHSPWLMPQDIQRKCGVRIGVDYPMPMIDHALARERALRWFRSRAEK</sequence>
<dbReference type="GO" id="GO:0000719">
    <property type="term" value="P:photoreactive repair"/>
    <property type="evidence" value="ECO:0007669"/>
    <property type="project" value="UniProtKB-ARBA"/>
</dbReference>
<dbReference type="PANTHER" id="PTHR11455:SF9">
    <property type="entry name" value="CRYPTOCHROME CIRCADIAN CLOCK 5 ISOFORM X1"/>
    <property type="match status" value="1"/>
</dbReference>
<dbReference type="InterPro" id="IPR036155">
    <property type="entry name" value="Crypto/Photolyase_N_sf"/>
</dbReference>
<name>A0A3D1JF96_9CHLR</name>
<dbReference type="Proteomes" id="UP000264141">
    <property type="component" value="Unassembled WGS sequence"/>
</dbReference>
<dbReference type="PROSITE" id="PS00691">
    <property type="entry name" value="DNA_PHOTOLYASES_1_2"/>
    <property type="match status" value="1"/>
</dbReference>
<evidence type="ECO:0000259" key="11">
    <source>
        <dbReference type="PROSITE" id="PS51645"/>
    </source>
</evidence>
<dbReference type="PRINTS" id="PR00147">
    <property type="entry name" value="DNAPHOTLYASE"/>
</dbReference>
<feature type="site" description="Electron transfer via tryptophanyl radical" evidence="9">
    <location>
        <position position="293"/>
    </location>
</feature>
<dbReference type="FunFam" id="1.10.579.10:FF:000003">
    <property type="entry name" value="Deoxyribodipyrimidine photo-lyase"/>
    <property type="match status" value="1"/>
</dbReference>
<evidence type="ECO:0000256" key="6">
    <source>
        <dbReference type="ARBA" id="ARBA00022991"/>
    </source>
</evidence>
<feature type="domain" description="Photolyase/cryptochrome alpha/beta" evidence="11">
    <location>
        <begin position="2"/>
        <end position="130"/>
    </location>
</feature>
<feature type="site" description="Electron transfer via tryptophanyl radical" evidence="9">
    <location>
        <position position="369"/>
    </location>
</feature>
<comment type="caution">
    <text evidence="12">The sequence shown here is derived from an EMBL/GenBank/DDBJ whole genome shotgun (WGS) entry which is preliminary data.</text>
</comment>
<evidence type="ECO:0000313" key="12">
    <source>
        <dbReference type="EMBL" id="HCE16895.1"/>
    </source>
</evidence>
<dbReference type="RefSeq" id="WP_062193455.1">
    <property type="nucleotide sequence ID" value="NZ_DF967965.1"/>
</dbReference>
<feature type="binding site" evidence="8">
    <location>
        <begin position="359"/>
        <end position="361"/>
    </location>
    <ligand>
        <name>FAD</name>
        <dbReference type="ChEBI" id="CHEBI:57692"/>
    </ligand>
</feature>
<dbReference type="GO" id="GO:0071949">
    <property type="term" value="F:FAD binding"/>
    <property type="evidence" value="ECO:0007669"/>
    <property type="project" value="TreeGrafter"/>
</dbReference>
<dbReference type="GO" id="GO:0003904">
    <property type="term" value="F:deoxyribodipyrimidine photo-lyase activity"/>
    <property type="evidence" value="ECO:0007669"/>
    <property type="project" value="UniProtKB-EC"/>
</dbReference>
<dbReference type="EMBL" id="DPBP01000017">
    <property type="protein sequence ID" value="HCE16895.1"/>
    <property type="molecule type" value="Genomic_DNA"/>
</dbReference>
<dbReference type="Pfam" id="PF03441">
    <property type="entry name" value="FAD_binding_7"/>
    <property type="match status" value="1"/>
</dbReference>
<feature type="site" description="Electron transfer via tryptophanyl radical" evidence="9">
    <location>
        <position position="346"/>
    </location>
</feature>
<dbReference type="GO" id="GO:0009416">
    <property type="term" value="P:response to light stimulus"/>
    <property type="evidence" value="ECO:0007669"/>
    <property type="project" value="TreeGrafter"/>
</dbReference>
<evidence type="ECO:0000256" key="8">
    <source>
        <dbReference type="PIRSR" id="PIRSR602081-1"/>
    </source>
</evidence>
<evidence type="ECO:0000256" key="10">
    <source>
        <dbReference type="RuleBase" id="RU004182"/>
    </source>
</evidence>
<gene>
    <name evidence="12" type="ORF">DEQ80_03455</name>
</gene>
<dbReference type="InterPro" id="IPR036134">
    <property type="entry name" value="Crypto/Photolyase_FAD-like_sf"/>
</dbReference>
<dbReference type="PANTHER" id="PTHR11455">
    <property type="entry name" value="CRYPTOCHROME"/>
    <property type="match status" value="1"/>
</dbReference>
<dbReference type="EC" id="4.1.99.3" evidence="2"/>
<feature type="binding site" evidence="8">
    <location>
        <position position="207"/>
    </location>
    <ligand>
        <name>FAD</name>
        <dbReference type="ChEBI" id="CHEBI:57692"/>
    </ligand>
</feature>
<dbReference type="SUPFAM" id="SSF52425">
    <property type="entry name" value="Cryptochrome/photolyase, N-terminal domain"/>
    <property type="match status" value="1"/>
</dbReference>
<dbReference type="Gene3D" id="3.40.50.620">
    <property type="entry name" value="HUPs"/>
    <property type="match status" value="1"/>
</dbReference>
<keyword evidence="6 10" id="KW-0157">Chromophore</keyword>
<keyword evidence="5 8" id="KW-0274">FAD</keyword>
<comment type="catalytic activity">
    <reaction evidence="7">
        <text>cyclobutadipyrimidine (in DNA) = 2 pyrimidine residues (in DNA).</text>
        <dbReference type="EC" id="4.1.99.3"/>
    </reaction>
</comment>
<evidence type="ECO:0000256" key="1">
    <source>
        <dbReference type="ARBA" id="ARBA00001932"/>
    </source>
</evidence>
<dbReference type="Gene3D" id="1.10.579.10">
    <property type="entry name" value="DNA Cyclobutane Dipyrimidine Photolyase, subunit A, domain 3"/>
    <property type="match status" value="1"/>
</dbReference>
<evidence type="ECO:0000313" key="13">
    <source>
        <dbReference type="Proteomes" id="UP000264141"/>
    </source>
</evidence>
<dbReference type="AlphaFoldDB" id="A0A3D1JF96"/>